<evidence type="ECO:0000313" key="2">
    <source>
        <dbReference type="EMBL" id="GGT94339.1"/>
    </source>
</evidence>
<dbReference type="Proteomes" id="UP000646776">
    <property type="component" value="Unassembled WGS sequence"/>
</dbReference>
<evidence type="ECO:0008006" key="4">
    <source>
        <dbReference type="Google" id="ProtNLM"/>
    </source>
</evidence>
<dbReference type="SUPFAM" id="SSF110849">
    <property type="entry name" value="ParB/Sulfiredoxin"/>
    <property type="match status" value="1"/>
</dbReference>
<dbReference type="GO" id="GO:0005694">
    <property type="term" value="C:chromosome"/>
    <property type="evidence" value="ECO:0007669"/>
    <property type="project" value="TreeGrafter"/>
</dbReference>
<dbReference type="InterPro" id="IPR050336">
    <property type="entry name" value="Chromosome_partition/occlusion"/>
</dbReference>
<gene>
    <name evidence="2" type="ORF">GCM10010226_85150</name>
</gene>
<name>A0A918M196_9ACTN</name>
<comment type="caution">
    <text evidence="2">The sequence shown here is derived from an EMBL/GenBank/DDBJ whole genome shotgun (WGS) entry which is preliminary data.</text>
</comment>
<sequence length="527" mass="56618">MPRDRKNKTPAAPPAPPLPAASAGAPAAGNPSMAPRGQFNRRQEGQRFLTPLQSIAPNPRNLREEWEYETDEFEEFKNNVENTELIQDPAVCSVDAYTAKYPEHANAFGPTVEWVLLAGERRYRALLGKKALTESVPVVLRDTLLQKGDFVLLSENNFRKGWDPIQEAMLLDRIRREEGLTYDEILAKLGGEQSAIKRRSDISKRMKLLELQDGSLRRAIREGSIGLEPAYTLVSRLKEPELVEEGWALMQADGVTARVACDTLLGKTHPSLQEASDPDSNNTTPDLPHELSEGGPSSSSSAEGAGTSERTTRQQEQAAQDGAEQQVAVGHTVTSASPEPLGSAALADDFVGAAVGTNDIKVPTQQSSGSELSPAQASPAPVDTKRSPDEAESSAEKDVNARITACTKVLSSVPSSIPDAGMLRVAVHTLLEAPPQAFDLAVQLAERVGLTDSNRFRYVAALGAADDSGVLTMAYAVALATDELHLRSVGNHLDARAADYLKHLHDSAGYDVTGYQSALEAISSAKL</sequence>
<evidence type="ECO:0000256" key="1">
    <source>
        <dbReference type="SAM" id="MobiDB-lite"/>
    </source>
</evidence>
<dbReference type="SUPFAM" id="SSF109709">
    <property type="entry name" value="KorB DNA-binding domain-like"/>
    <property type="match status" value="1"/>
</dbReference>
<feature type="compositionally biased region" description="Basic and acidic residues" evidence="1">
    <location>
        <begin position="383"/>
        <end position="399"/>
    </location>
</feature>
<protein>
    <recommendedName>
        <fullName evidence="4">ParB/Sulfiredoxin domain-containing protein</fullName>
    </recommendedName>
</protein>
<dbReference type="Gene3D" id="1.10.10.2830">
    <property type="match status" value="1"/>
</dbReference>
<dbReference type="AlphaFoldDB" id="A0A918M196"/>
<accession>A0A918M196</accession>
<dbReference type="EMBL" id="BMSA01000045">
    <property type="protein sequence ID" value="GGT94339.1"/>
    <property type="molecule type" value="Genomic_DNA"/>
</dbReference>
<evidence type="ECO:0000313" key="3">
    <source>
        <dbReference type="Proteomes" id="UP000646776"/>
    </source>
</evidence>
<feature type="region of interest" description="Disordered" evidence="1">
    <location>
        <begin position="269"/>
        <end position="341"/>
    </location>
</feature>
<feature type="region of interest" description="Disordered" evidence="1">
    <location>
        <begin position="1"/>
        <end position="52"/>
    </location>
</feature>
<feature type="compositionally biased region" description="Low complexity" evidence="1">
    <location>
        <begin position="293"/>
        <end position="330"/>
    </location>
</feature>
<keyword evidence="3" id="KW-1185">Reference proteome</keyword>
<organism evidence="2 3">
    <name type="scientific">Streptomyces phaeofaciens</name>
    <dbReference type="NCBI Taxonomy" id="68254"/>
    <lineage>
        <taxon>Bacteria</taxon>
        <taxon>Bacillati</taxon>
        <taxon>Actinomycetota</taxon>
        <taxon>Actinomycetes</taxon>
        <taxon>Kitasatosporales</taxon>
        <taxon>Streptomycetaceae</taxon>
        <taxon>Streptomyces</taxon>
    </lineage>
</organism>
<reference evidence="2" key="2">
    <citation type="submission" date="2020-09" db="EMBL/GenBank/DDBJ databases">
        <authorList>
            <person name="Sun Q."/>
            <person name="Ohkuma M."/>
        </authorList>
    </citation>
    <scope>NUCLEOTIDE SEQUENCE</scope>
    <source>
        <strain evidence="2">JCM 4125</strain>
    </source>
</reference>
<proteinExistence type="predicted"/>
<reference evidence="2" key="1">
    <citation type="journal article" date="2014" name="Int. J. Syst. Evol. Microbiol.">
        <title>Complete genome sequence of Corynebacterium casei LMG S-19264T (=DSM 44701T), isolated from a smear-ripened cheese.</title>
        <authorList>
            <consortium name="US DOE Joint Genome Institute (JGI-PGF)"/>
            <person name="Walter F."/>
            <person name="Albersmeier A."/>
            <person name="Kalinowski J."/>
            <person name="Ruckert C."/>
        </authorList>
    </citation>
    <scope>NUCLEOTIDE SEQUENCE</scope>
    <source>
        <strain evidence="2">JCM 4125</strain>
    </source>
</reference>
<dbReference type="Gene3D" id="3.90.1530.10">
    <property type="entry name" value="Conserved hypothetical protein from pyrococcus furiosus pfu- 392566-001, ParB domain"/>
    <property type="match status" value="1"/>
</dbReference>
<feature type="compositionally biased region" description="Low complexity" evidence="1">
    <location>
        <begin position="20"/>
        <end position="35"/>
    </location>
</feature>
<dbReference type="PANTHER" id="PTHR33375">
    <property type="entry name" value="CHROMOSOME-PARTITIONING PROTEIN PARB-RELATED"/>
    <property type="match status" value="1"/>
</dbReference>
<feature type="compositionally biased region" description="Polar residues" evidence="1">
    <location>
        <begin position="270"/>
        <end position="285"/>
    </location>
</feature>
<feature type="region of interest" description="Disordered" evidence="1">
    <location>
        <begin position="361"/>
        <end position="399"/>
    </location>
</feature>
<dbReference type="PANTHER" id="PTHR33375:SF1">
    <property type="entry name" value="CHROMOSOME-PARTITIONING PROTEIN PARB-RELATED"/>
    <property type="match status" value="1"/>
</dbReference>
<dbReference type="GO" id="GO:0007059">
    <property type="term" value="P:chromosome segregation"/>
    <property type="evidence" value="ECO:0007669"/>
    <property type="project" value="TreeGrafter"/>
</dbReference>
<feature type="compositionally biased region" description="Polar residues" evidence="1">
    <location>
        <begin position="363"/>
        <end position="376"/>
    </location>
</feature>
<dbReference type="InterPro" id="IPR036086">
    <property type="entry name" value="ParB/Sulfiredoxin_sf"/>
</dbReference>